<keyword evidence="3 5" id="KW-1133">Transmembrane helix</keyword>
<gene>
    <name evidence="7" type="ORF">NHU_03268</name>
</gene>
<evidence type="ECO:0000256" key="3">
    <source>
        <dbReference type="ARBA" id="ARBA00022989"/>
    </source>
</evidence>
<sequence>MEKGQGENRLQANSIGLAHIVFFVVAAAAPMTAVVGATPPAFAFGNGAGVPGAFILAGILYLIFSAGFTAMTRHVPRAGAFYTYITRGLGSPAGLGGALTALLAYFAIQIAVFALFAVFVSGFAASFGLDLPWWVWAFAGLAAVVLLGRRHISVSGHILGVCMIAELVILLVLDIAILAHGGGPDGISAAGFRPSDVLVPGLGVTMVFVLGSYVGFEATAIFGEEASNPDRTIPRATYTAVILITAFYAFSTWSIVQYYGPENAQAAAAASLEGFYFNAMEALLGGWVVKLAYILLITSLFACLLSFHNTLNRYLYALGHEGLIWAHVAKVHQDHGSPHVAGLVQAALVVSILGLFALFGADPYGVVFSWMSALAVLSIVAVQTMVSAAVIAFFRRDSFGRSPLVTLVAPALATAGLAAAFCLVWSNLPMLTGSENPAVRAFPVIVLGTAASGWLLALRIKRLQPEIYARLGQAFD</sequence>
<keyword evidence="4 5" id="KW-0472">Membrane</keyword>
<evidence type="ECO:0000256" key="5">
    <source>
        <dbReference type="SAM" id="Phobius"/>
    </source>
</evidence>
<evidence type="ECO:0000313" key="8">
    <source>
        <dbReference type="Proteomes" id="UP000064912"/>
    </source>
</evidence>
<dbReference type="PATRIC" id="fig|35806.4.peg.3358"/>
<feature type="transmembrane region" description="Helical" evidence="5">
    <location>
        <begin position="12"/>
        <end position="33"/>
    </location>
</feature>
<feature type="transmembrane region" description="Helical" evidence="5">
    <location>
        <begin position="438"/>
        <end position="458"/>
    </location>
</feature>
<evidence type="ECO:0000256" key="4">
    <source>
        <dbReference type="ARBA" id="ARBA00023136"/>
    </source>
</evidence>
<dbReference type="AlphaFoldDB" id="A0A0D6B5I6"/>
<feature type="transmembrane region" description="Helical" evidence="5">
    <location>
        <begin position="156"/>
        <end position="177"/>
    </location>
</feature>
<comment type="subcellular location">
    <subcellularLocation>
        <location evidence="1">Membrane</location>
        <topology evidence="1">Multi-pass membrane protein</topology>
    </subcellularLocation>
</comment>
<dbReference type="InterPro" id="IPR004841">
    <property type="entry name" value="AA-permease/SLC12A_dom"/>
</dbReference>
<feature type="transmembrane region" description="Helical" evidence="5">
    <location>
        <begin position="53"/>
        <end position="72"/>
    </location>
</feature>
<feature type="transmembrane region" description="Helical" evidence="5">
    <location>
        <begin position="404"/>
        <end position="426"/>
    </location>
</feature>
<dbReference type="InterPro" id="IPR050367">
    <property type="entry name" value="APC_superfamily"/>
</dbReference>
<dbReference type="eggNOG" id="COG0531">
    <property type="taxonomic scope" value="Bacteria"/>
</dbReference>
<dbReference type="PANTHER" id="PTHR42770:SF16">
    <property type="entry name" value="AMINO ACID PERMEASE"/>
    <property type="match status" value="1"/>
</dbReference>
<dbReference type="GO" id="GO:0055085">
    <property type="term" value="P:transmembrane transport"/>
    <property type="evidence" value="ECO:0007669"/>
    <property type="project" value="InterPro"/>
</dbReference>
<feature type="transmembrane region" description="Helical" evidence="5">
    <location>
        <begin position="197"/>
        <end position="216"/>
    </location>
</feature>
<proteinExistence type="predicted"/>
<feature type="transmembrane region" description="Helical" evidence="5">
    <location>
        <begin position="287"/>
        <end position="307"/>
    </location>
</feature>
<dbReference type="PIRSF" id="PIRSF006060">
    <property type="entry name" value="AA_transporter"/>
    <property type="match status" value="1"/>
</dbReference>
<feature type="transmembrane region" description="Helical" evidence="5">
    <location>
        <begin position="93"/>
        <end position="119"/>
    </location>
</feature>
<dbReference type="GO" id="GO:0016020">
    <property type="term" value="C:membrane"/>
    <property type="evidence" value="ECO:0007669"/>
    <property type="project" value="UniProtKB-SubCell"/>
</dbReference>
<dbReference type="Gene3D" id="1.20.1740.10">
    <property type="entry name" value="Amino acid/polyamine transporter I"/>
    <property type="match status" value="1"/>
</dbReference>
<feature type="transmembrane region" description="Helical" evidence="5">
    <location>
        <begin position="367"/>
        <end position="392"/>
    </location>
</feature>
<feature type="domain" description="Amino acid permease/ SLC12A" evidence="6">
    <location>
        <begin position="19"/>
        <end position="397"/>
    </location>
</feature>
<dbReference type="EMBL" id="AP014800">
    <property type="protein sequence ID" value="BAQ70408.1"/>
    <property type="molecule type" value="Genomic_DNA"/>
</dbReference>
<dbReference type="RefSeq" id="WP_060835666.1">
    <property type="nucleotide sequence ID" value="NZ_JAESJI010000087.1"/>
</dbReference>
<feature type="transmembrane region" description="Helical" evidence="5">
    <location>
        <begin position="131"/>
        <end position="149"/>
    </location>
</feature>
<evidence type="ECO:0000313" key="7">
    <source>
        <dbReference type="EMBL" id="BAQ70408.1"/>
    </source>
</evidence>
<reference evidence="7 8" key="1">
    <citation type="submission" date="2015-02" db="EMBL/GenBank/DDBJ databases">
        <title>Genome sequene of Rhodovulum sulfidophilum DSM 2351.</title>
        <authorList>
            <person name="Nagao N."/>
        </authorList>
    </citation>
    <scope>NUCLEOTIDE SEQUENCE [LARGE SCALE GENOMIC DNA]</scope>
    <source>
        <strain evidence="7 8">DSM 2351</strain>
    </source>
</reference>
<accession>A0A0D6B5I6</accession>
<protein>
    <submittedName>
        <fullName evidence="7">Amino acid permease</fullName>
    </submittedName>
</protein>
<feature type="transmembrane region" description="Helical" evidence="5">
    <location>
        <begin position="340"/>
        <end position="361"/>
    </location>
</feature>
<dbReference type="Pfam" id="PF00324">
    <property type="entry name" value="AA_permease"/>
    <property type="match status" value="1"/>
</dbReference>
<name>A0A0D6B5I6_RHOSU</name>
<evidence type="ECO:0000256" key="1">
    <source>
        <dbReference type="ARBA" id="ARBA00004141"/>
    </source>
</evidence>
<dbReference type="Proteomes" id="UP000064912">
    <property type="component" value="Chromosome"/>
</dbReference>
<evidence type="ECO:0000256" key="2">
    <source>
        <dbReference type="ARBA" id="ARBA00022692"/>
    </source>
</evidence>
<feature type="transmembrane region" description="Helical" evidence="5">
    <location>
        <begin position="236"/>
        <end position="256"/>
    </location>
</feature>
<dbReference type="KEGG" id="rsu:NHU_03268"/>
<dbReference type="PANTHER" id="PTHR42770">
    <property type="entry name" value="AMINO ACID TRANSPORTER-RELATED"/>
    <property type="match status" value="1"/>
</dbReference>
<keyword evidence="2 5" id="KW-0812">Transmembrane</keyword>
<organism evidence="7 8">
    <name type="scientific">Rhodovulum sulfidophilum</name>
    <name type="common">Rhodobacter sulfidophilus</name>
    <dbReference type="NCBI Taxonomy" id="35806"/>
    <lineage>
        <taxon>Bacteria</taxon>
        <taxon>Pseudomonadati</taxon>
        <taxon>Pseudomonadota</taxon>
        <taxon>Alphaproteobacteria</taxon>
        <taxon>Rhodobacterales</taxon>
        <taxon>Paracoccaceae</taxon>
        <taxon>Rhodovulum</taxon>
    </lineage>
</organism>
<evidence type="ECO:0000259" key="6">
    <source>
        <dbReference type="Pfam" id="PF00324"/>
    </source>
</evidence>